<dbReference type="OrthoDB" id="4223520at2"/>
<feature type="transmembrane region" description="Helical" evidence="1">
    <location>
        <begin position="70"/>
        <end position="91"/>
    </location>
</feature>
<protein>
    <submittedName>
        <fullName evidence="2">Putative membrane protein</fullName>
    </submittedName>
</protein>
<name>A0A089XH26_STRGA</name>
<dbReference type="KEGG" id="sgu:SGLAU_33305"/>
<keyword evidence="1" id="KW-0812">Transmembrane</keyword>
<sequence>MLHGTVWFHRPDRTRVKQTAWLLAPWALLGSIAYLLWRYSSPAAAVVFVALELLMSVRRPRFVDLGRFSVGVWPVTPAAPPLIFGIAWATHGEGRNAEIAGLEVILGSVVVGAFFIVPRSEWPAYKRSQAAFKAQQKGRRS</sequence>
<evidence type="ECO:0000256" key="1">
    <source>
        <dbReference type="SAM" id="Phobius"/>
    </source>
</evidence>
<dbReference type="RefSeq" id="WP_043507573.1">
    <property type="nucleotide sequence ID" value="NZ_CP009439.1"/>
</dbReference>
<keyword evidence="1" id="KW-0472">Membrane</keyword>
<accession>A0A089XH26</accession>
<organism evidence="2 3">
    <name type="scientific">Streptomyces glaucescens</name>
    <dbReference type="NCBI Taxonomy" id="1907"/>
    <lineage>
        <taxon>Bacteria</taxon>
        <taxon>Bacillati</taxon>
        <taxon>Actinomycetota</taxon>
        <taxon>Actinomycetes</taxon>
        <taxon>Kitasatosporales</taxon>
        <taxon>Streptomycetaceae</taxon>
        <taxon>Streptomyces</taxon>
    </lineage>
</organism>
<geneLocation type="plasmid" evidence="2 3">
    <name>pSglau1</name>
</geneLocation>
<dbReference type="HOGENOM" id="CLU_1824237_0_0_11"/>
<gene>
    <name evidence="2" type="ORF">SGLAU_33305</name>
</gene>
<keyword evidence="1" id="KW-1133">Transmembrane helix</keyword>
<keyword evidence="3" id="KW-1185">Reference proteome</keyword>
<feature type="transmembrane region" description="Helical" evidence="1">
    <location>
        <begin position="97"/>
        <end position="117"/>
    </location>
</feature>
<proteinExistence type="predicted"/>
<evidence type="ECO:0000313" key="2">
    <source>
        <dbReference type="EMBL" id="AIS02589.1"/>
    </source>
</evidence>
<evidence type="ECO:0000313" key="3">
    <source>
        <dbReference type="Proteomes" id="UP000029482"/>
    </source>
</evidence>
<dbReference type="AlphaFoldDB" id="A0A089XH26"/>
<feature type="transmembrane region" description="Helical" evidence="1">
    <location>
        <begin position="43"/>
        <end position="58"/>
    </location>
</feature>
<keyword evidence="2" id="KW-0614">Plasmid</keyword>
<reference evidence="3" key="1">
    <citation type="journal article" date="2015" name="J. Biotechnol.">
        <title>Complete genome sequence of the actinobacterium Streptomyces glaucescens GLA.O (DSM 40922) consisting of a linear chromosome and one linear plasmid.</title>
        <authorList>
            <person name="Ortseifen V."/>
            <person name="Winkler A."/>
            <person name="Albersmeier A."/>
            <person name="Wendler S."/>
            <person name="Puhler A."/>
            <person name="Kalinowski J."/>
            <person name="Ruckert C."/>
        </authorList>
    </citation>
    <scope>NUCLEOTIDE SEQUENCE [LARGE SCALE GENOMIC DNA]</scope>
    <source>
        <strain evidence="3">DSM 40922 / GLA O</strain>
        <plasmid evidence="3">pSglau1</plasmid>
    </source>
</reference>
<dbReference type="Proteomes" id="UP000029482">
    <property type="component" value="Plasmid pSglau1"/>
</dbReference>
<dbReference type="EMBL" id="CP009439">
    <property type="protein sequence ID" value="AIS02589.1"/>
    <property type="molecule type" value="Genomic_DNA"/>
</dbReference>